<gene>
    <name evidence="2" type="ORF">L210DRAFT_3505446</name>
</gene>
<feature type="compositionally biased region" description="Basic and acidic residues" evidence="1">
    <location>
        <begin position="84"/>
        <end position="97"/>
    </location>
</feature>
<proteinExistence type="predicted"/>
<protein>
    <submittedName>
        <fullName evidence="2">Uncharacterized protein</fullName>
    </submittedName>
</protein>
<comment type="caution">
    <text evidence="2">The sequence shown here is derived from an EMBL/GenBank/DDBJ whole genome shotgun (WGS) entry which is preliminary data.</text>
</comment>
<keyword evidence="3" id="KW-1185">Reference proteome</keyword>
<evidence type="ECO:0000313" key="2">
    <source>
        <dbReference type="EMBL" id="KAF8437125.1"/>
    </source>
</evidence>
<dbReference type="EMBL" id="WHUW01000019">
    <property type="protein sequence ID" value="KAF8437125.1"/>
    <property type="molecule type" value="Genomic_DNA"/>
</dbReference>
<organism evidence="2 3">
    <name type="scientific">Boletus edulis BED1</name>
    <dbReference type="NCBI Taxonomy" id="1328754"/>
    <lineage>
        <taxon>Eukaryota</taxon>
        <taxon>Fungi</taxon>
        <taxon>Dikarya</taxon>
        <taxon>Basidiomycota</taxon>
        <taxon>Agaricomycotina</taxon>
        <taxon>Agaricomycetes</taxon>
        <taxon>Agaricomycetidae</taxon>
        <taxon>Boletales</taxon>
        <taxon>Boletineae</taxon>
        <taxon>Boletaceae</taxon>
        <taxon>Boletoideae</taxon>
        <taxon>Boletus</taxon>
    </lineage>
</organism>
<feature type="region of interest" description="Disordered" evidence="1">
    <location>
        <begin position="80"/>
        <end position="120"/>
    </location>
</feature>
<evidence type="ECO:0000256" key="1">
    <source>
        <dbReference type="SAM" id="MobiDB-lite"/>
    </source>
</evidence>
<reference evidence="2" key="1">
    <citation type="submission" date="2019-10" db="EMBL/GenBank/DDBJ databases">
        <authorList>
            <consortium name="DOE Joint Genome Institute"/>
            <person name="Kuo A."/>
            <person name="Miyauchi S."/>
            <person name="Kiss E."/>
            <person name="Drula E."/>
            <person name="Kohler A."/>
            <person name="Sanchez-Garcia M."/>
            <person name="Andreopoulos B."/>
            <person name="Barry K.W."/>
            <person name="Bonito G."/>
            <person name="Buee M."/>
            <person name="Carver A."/>
            <person name="Chen C."/>
            <person name="Cichocki N."/>
            <person name="Clum A."/>
            <person name="Culley D."/>
            <person name="Crous P.W."/>
            <person name="Fauchery L."/>
            <person name="Girlanda M."/>
            <person name="Hayes R."/>
            <person name="Keri Z."/>
            <person name="LaButti K."/>
            <person name="Lipzen A."/>
            <person name="Lombard V."/>
            <person name="Magnuson J."/>
            <person name="Maillard F."/>
            <person name="Morin E."/>
            <person name="Murat C."/>
            <person name="Nolan M."/>
            <person name="Ohm R."/>
            <person name="Pangilinan J."/>
            <person name="Pereira M."/>
            <person name="Perotto S."/>
            <person name="Peter M."/>
            <person name="Riley R."/>
            <person name="Sitrit Y."/>
            <person name="Stielow B."/>
            <person name="Szollosi G."/>
            <person name="Zifcakova L."/>
            <person name="Stursova M."/>
            <person name="Spatafora J.W."/>
            <person name="Tedersoo L."/>
            <person name="Vaario L.-M."/>
            <person name="Yamada A."/>
            <person name="Yan M."/>
            <person name="Wang P."/>
            <person name="Xu J."/>
            <person name="Bruns T."/>
            <person name="Baldrian P."/>
            <person name="Vilgalys R."/>
            <person name="Henrissat B."/>
            <person name="Grigoriev I.V."/>
            <person name="Hibbett D."/>
            <person name="Nagy L.G."/>
            <person name="Martin F.M."/>
        </authorList>
    </citation>
    <scope>NUCLEOTIDE SEQUENCE</scope>
    <source>
        <strain evidence="2">BED1</strain>
    </source>
</reference>
<reference evidence="2" key="2">
    <citation type="journal article" date="2020" name="Nat. Commun.">
        <title>Large-scale genome sequencing of mycorrhizal fungi provides insights into the early evolution of symbiotic traits.</title>
        <authorList>
            <person name="Miyauchi S."/>
            <person name="Kiss E."/>
            <person name="Kuo A."/>
            <person name="Drula E."/>
            <person name="Kohler A."/>
            <person name="Sanchez-Garcia M."/>
            <person name="Morin E."/>
            <person name="Andreopoulos B."/>
            <person name="Barry K.W."/>
            <person name="Bonito G."/>
            <person name="Buee M."/>
            <person name="Carver A."/>
            <person name="Chen C."/>
            <person name="Cichocki N."/>
            <person name="Clum A."/>
            <person name="Culley D."/>
            <person name="Crous P.W."/>
            <person name="Fauchery L."/>
            <person name="Girlanda M."/>
            <person name="Hayes R.D."/>
            <person name="Keri Z."/>
            <person name="LaButti K."/>
            <person name="Lipzen A."/>
            <person name="Lombard V."/>
            <person name="Magnuson J."/>
            <person name="Maillard F."/>
            <person name="Murat C."/>
            <person name="Nolan M."/>
            <person name="Ohm R.A."/>
            <person name="Pangilinan J."/>
            <person name="Pereira M.F."/>
            <person name="Perotto S."/>
            <person name="Peter M."/>
            <person name="Pfister S."/>
            <person name="Riley R."/>
            <person name="Sitrit Y."/>
            <person name="Stielow J.B."/>
            <person name="Szollosi G."/>
            <person name="Zifcakova L."/>
            <person name="Stursova M."/>
            <person name="Spatafora J.W."/>
            <person name="Tedersoo L."/>
            <person name="Vaario L.M."/>
            <person name="Yamada A."/>
            <person name="Yan M."/>
            <person name="Wang P."/>
            <person name="Xu J."/>
            <person name="Bruns T."/>
            <person name="Baldrian P."/>
            <person name="Vilgalys R."/>
            <person name="Dunand C."/>
            <person name="Henrissat B."/>
            <person name="Grigoriev I.V."/>
            <person name="Hibbett D."/>
            <person name="Nagy L.G."/>
            <person name="Martin F.M."/>
        </authorList>
    </citation>
    <scope>NUCLEOTIDE SEQUENCE</scope>
    <source>
        <strain evidence="2">BED1</strain>
    </source>
</reference>
<accession>A0AAD4BQD3</accession>
<evidence type="ECO:0000313" key="3">
    <source>
        <dbReference type="Proteomes" id="UP001194468"/>
    </source>
</evidence>
<dbReference type="AlphaFoldDB" id="A0AAD4BQD3"/>
<dbReference type="Proteomes" id="UP001194468">
    <property type="component" value="Unassembled WGS sequence"/>
</dbReference>
<name>A0AAD4BQD3_BOLED</name>
<sequence>MALTPKHSAALHSAIDMQSHATTMTDSETIACKRSRYRVHTPDLLHAHKTSAYTHSQALVGVTVEIPTVSAMVFAAVNQGPDVESGKDTSGDLEMGRRVHGSSSNGNPPIGGIGDWRAGR</sequence>